<dbReference type="STRING" id="394096.DB31_0126"/>
<keyword evidence="3" id="KW-1185">Reference proteome</keyword>
<dbReference type="AlphaFoldDB" id="A0A085WW02"/>
<proteinExistence type="predicted"/>
<organism evidence="2 3">
    <name type="scientific">Hyalangium minutum</name>
    <dbReference type="NCBI Taxonomy" id="394096"/>
    <lineage>
        <taxon>Bacteria</taxon>
        <taxon>Pseudomonadati</taxon>
        <taxon>Myxococcota</taxon>
        <taxon>Myxococcia</taxon>
        <taxon>Myxococcales</taxon>
        <taxon>Cystobacterineae</taxon>
        <taxon>Archangiaceae</taxon>
        <taxon>Hyalangium</taxon>
    </lineage>
</organism>
<feature type="region of interest" description="Disordered" evidence="1">
    <location>
        <begin position="33"/>
        <end position="55"/>
    </location>
</feature>
<feature type="region of interest" description="Disordered" evidence="1">
    <location>
        <begin position="126"/>
        <end position="145"/>
    </location>
</feature>
<dbReference type="SUPFAM" id="SSF49478">
    <property type="entry name" value="Cna protein B-type domain"/>
    <property type="match status" value="1"/>
</dbReference>
<evidence type="ECO:0000256" key="1">
    <source>
        <dbReference type="SAM" id="MobiDB-lite"/>
    </source>
</evidence>
<name>A0A085WW02_9BACT</name>
<comment type="caution">
    <text evidence="2">The sequence shown here is derived from an EMBL/GenBank/DDBJ whole genome shotgun (WGS) entry which is preliminary data.</text>
</comment>
<gene>
    <name evidence="2" type="ORF">DB31_0126</name>
</gene>
<accession>A0A085WW02</accession>
<sequence>MGPLEAQALGQDLEAALLAGRLVLEARPHIQGLSTLEAPEPAPKWEPPPEKEKPADKGAWIELELVNQDGEPVANRSFRILQKGNVVREGMTNSAGFARIEPLAPGPCDVEFPDLYDADFKYQPSLPGSLPAMAEGPVTQEGATA</sequence>
<evidence type="ECO:0000313" key="2">
    <source>
        <dbReference type="EMBL" id="KFE71865.1"/>
    </source>
</evidence>
<protein>
    <submittedName>
        <fullName evidence="2">Uncharacterized protein</fullName>
    </submittedName>
</protein>
<reference evidence="2 3" key="1">
    <citation type="submission" date="2014-04" db="EMBL/GenBank/DDBJ databases">
        <title>Genome assembly of Hyalangium minutum DSM 14724.</title>
        <authorList>
            <person name="Sharma G."/>
            <person name="Subramanian S."/>
        </authorList>
    </citation>
    <scope>NUCLEOTIDE SEQUENCE [LARGE SCALE GENOMIC DNA]</scope>
    <source>
        <strain evidence="2 3">DSM 14724</strain>
    </source>
</reference>
<evidence type="ECO:0000313" key="3">
    <source>
        <dbReference type="Proteomes" id="UP000028725"/>
    </source>
</evidence>
<dbReference type="EMBL" id="JMCB01000001">
    <property type="protein sequence ID" value="KFE71865.1"/>
    <property type="molecule type" value="Genomic_DNA"/>
</dbReference>
<dbReference type="Proteomes" id="UP000028725">
    <property type="component" value="Unassembled WGS sequence"/>
</dbReference>